<proteinExistence type="predicted"/>
<evidence type="ECO:0000313" key="4">
    <source>
        <dbReference type="Proteomes" id="UP000234752"/>
    </source>
</evidence>
<dbReference type="EMBL" id="CP025611">
    <property type="protein sequence ID" value="AUN30701.1"/>
    <property type="molecule type" value="Genomic_DNA"/>
</dbReference>
<dbReference type="PANTHER" id="PTHR43877">
    <property type="entry name" value="AMINOALKYLPHOSPHONATE N-ACETYLTRANSFERASE-RELATED-RELATED"/>
    <property type="match status" value="1"/>
</dbReference>
<sequence length="297" mass="32865">MPDSLSRRQTLTLYRRHPADADVMAWLHERAMVAERAALGMDRKPLGLFIRDMGGVIQAGAVVWLYGPDAYMHVLWVDAPWRGQGLGAALLRAAENAAVAAGASRLYLSTMGFQGPDFYPRYGFESQGVFADFTWGHDRHYFSKMRLSTAPALPLPAGLYLHRAESPDPADVQAVENGLDAHWYLTIPDPYTELTVEAVDGGGVRVAAGLAVLDGAYLTLVDLAVVPLWRGKGVGRQVLMELERLGAEAGCRWATVMPMDYQCPGFFLHLGYARRMRVENYLLGQGRDWLRRAIGDE</sequence>
<dbReference type="InterPro" id="IPR000182">
    <property type="entry name" value="GNAT_dom"/>
</dbReference>
<dbReference type="Proteomes" id="UP000234752">
    <property type="component" value="Chromosome eg_1"/>
</dbReference>
<dbReference type="InterPro" id="IPR050832">
    <property type="entry name" value="Bact_Acetyltransf"/>
</dbReference>
<evidence type="ECO:0000256" key="1">
    <source>
        <dbReference type="ARBA" id="ARBA00022679"/>
    </source>
</evidence>
<dbReference type="PANTHER" id="PTHR43877:SF1">
    <property type="entry name" value="ACETYLTRANSFERASE"/>
    <property type="match status" value="1"/>
</dbReference>
<dbReference type="GO" id="GO:0016747">
    <property type="term" value="F:acyltransferase activity, transferring groups other than amino-acyl groups"/>
    <property type="evidence" value="ECO:0007669"/>
    <property type="project" value="InterPro"/>
</dbReference>
<dbReference type="KEGG" id="ncb:C0V82_10950"/>
<name>A0A2K9NC48_9PROT</name>
<dbReference type="PROSITE" id="PS51186">
    <property type="entry name" value="GNAT"/>
    <property type="match status" value="2"/>
</dbReference>
<evidence type="ECO:0000256" key="2">
    <source>
        <dbReference type="ARBA" id="ARBA00023315"/>
    </source>
</evidence>
<dbReference type="SUPFAM" id="SSF55729">
    <property type="entry name" value="Acyl-CoA N-acyltransferases (Nat)"/>
    <property type="match status" value="2"/>
</dbReference>
<organism evidence="3 4">
    <name type="scientific">Niveispirillum cyanobacteriorum</name>
    <dbReference type="NCBI Taxonomy" id="1612173"/>
    <lineage>
        <taxon>Bacteria</taxon>
        <taxon>Pseudomonadati</taxon>
        <taxon>Pseudomonadota</taxon>
        <taxon>Alphaproteobacteria</taxon>
        <taxon>Rhodospirillales</taxon>
        <taxon>Azospirillaceae</taxon>
        <taxon>Niveispirillum</taxon>
    </lineage>
</organism>
<dbReference type="AlphaFoldDB" id="A0A2K9NC48"/>
<keyword evidence="4" id="KW-1185">Reference proteome</keyword>
<dbReference type="InterPro" id="IPR016181">
    <property type="entry name" value="Acyl_CoA_acyltransferase"/>
</dbReference>
<keyword evidence="2" id="KW-0012">Acyltransferase</keyword>
<dbReference type="Gene3D" id="3.40.630.30">
    <property type="match status" value="2"/>
</dbReference>
<dbReference type="Pfam" id="PF00583">
    <property type="entry name" value="Acetyltransf_1"/>
    <property type="match status" value="2"/>
</dbReference>
<dbReference type="CDD" id="cd04301">
    <property type="entry name" value="NAT_SF"/>
    <property type="match status" value="1"/>
</dbReference>
<dbReference type="RefSeq" id="WP_102112378.1">
    <property type="nucleotide sequence ID" value="NZ_BMGN01000002.1"/>
</dbReference>
<accession>A0A2K9NC48</accession>
<keyword evidence="1" id="KW-0808">Transferase</keyword>
<dbReference type="OrthoDB" id="9787920at2"/>
<evidence type="ECO:0000313" key="3">
    <source>
        <dbReference type="EMBL" id="AUN30701.1"/>
    </source>
</evidence>
<protein>
    <submittedName>
        <fullName evidence="3">Uncharacterized protein</fullName>
    </submittedName>
</protein>
<reference evidence="3 4" key="1">
    <citation type="submission" date="2017-12" db="EMBL/GenBank/DDBJ databases">
        <title>Genomes of bacteria within cyanobacterial aggregates.</title>
        <authorList>
            <person name="Cai H."/>
        </authorList>
    </citation>
    <scope>NUCLEOTIDE SEQUENCE [LARGE SCALE GENOMIC DNA]</scope>
    <source>
        <strain evidence="3 4">TH16</strain>
    </source>
</reference>
<gene>
    <name evidence="3" type="ORF">C0V82_10950</name>
</gene>